<feature type="region of interest" description="Disordered" evidence="1">
    <location>
        <begin position="259"/>
        <end position="404"/>
    </location>
</feature>
<name>F2DC81_HORVV</name>
<feature type="compositionally biased region" description="Low complexity" evidence="1">
    <location>
        <begin position="293"/>
        <end position="302"/>
    </location>
</feature>
<accession>F2DC81</accession>
<proteinExistence type="evidence at transcript level"/>
<dbReference type="AlphaFoldDB" id="F2DC81"/>
<protein>
    <submittedName>
        <fullName evidence="2">Predicted protein</fullName>
    </submittedName>
</protein>
<dbReference type="EMBL" id="AK361762">
    <property type="protein sequence ID" value="BAJ92966.1"/>
    <property type="molecule type" value="mRNA"/>
</dbReference>
<feature type="compositionally biased region" description="Low complexity" evidence="1">
    <location>
        <begin position="379"/>
        <end position="388"/>
    </location>
</feature>
<feature type="non-terminal residue" evidence="2">
    <location>
        <position position="1"/>
    </location>
</feature>
<feature type="compositionally biased region" description="Gly residues" evidence="1">
    <location>
        <begin position="303"/>
        <end position="313"/>
    </location>
</feature>
<reference evidence="2" key="1">
    <citation type="journal article" date="2011" name="Plant Physiol.">
        <title>Comprehensive sequence analysis of 24,783 barley full-length cDNAs derived from 12 clone libraries.</title>
        <authorList>
            <person name="Matsumoto T."/>
            <person name="Tanaka T."/>
            <person name="Sakai H."/>
            <person name="Amano N."/>
            <person name="Kanamori H."/>
            <person name="Kurita K."/>
            <person name="Kikuta A."/>
            <person name="Kamiya K."/>
            <person name="Yamamoto M."/>
            <person name="Ikawa H."/>
            <person name="Fujii N."/>
            <person name="Hori K."/>
            <person name="Itoh T."/>
            <person name="Sato K."/>
        </authorList>
    </citation>
    <scope>NUCLEOTIDE SEQUENCE</scope>
    <source>
        <tissue evidence="2">Shoot</tissue>
    </source>
</reference>
<feature type="compositionally biased region" description="Basic and acidic residues" evidence="1">
    <location>
        <begin position="341"/>
        <end position="352"/>
    </location>
</feature>
<feature type="region of interest" description="Disordered" evidence="1">
    <location>
        <begin position="1"/>
        <end position="24"/>
    </location>
</feature>
<evidence type="ECO:0000256" key="1">
    <source>
        <dbReference type="SAM" id="MobiDB-lite"/>
    </source>
</evidence>
<sequence>LEQQIEPRQPSVVSPYPAETQTGAQCHQRVFVQLPARLPERRRPIPRRGSPVLLRGVGPRNREILRRTAHRRRRDEQGVPWPACRRQSRRREEASSPWRRGRGLRVPVRDRAAVAAEPLPRGAIAGVLLGAAGAAAGAAAGVRVHDQRQPAGVPGRPQQEAHGLGDARRRGAGRGEGPGVPPRGGGAAHPPPGHQVHQHPAGRPVQGPDHGPGHGQVPDERRRDELLQLAGAHAGHLRVLRARVRHRRQGVAQVGRVQLRRGGAGAHHRPAAGAQEGRRWRRGRGRGREPGDVGDVAAARQQAGGGGAAGPGAQGRVPARGDADHGAPRQGVPAVGPRGQAHHDRGRPDPLHHRAPRRQAPPPPPARRGSRIRPGVPCRAAAGVLGVAGRRRRPSPRSPAWRER</sequence>
<evidence type="ECO:0000313" key="2">
    <source>
        <dbReference type="EMBL" id="BAJ92702.1"/>
    </source>
</evidence>
<organism evidence="2">
    <name type="scientific">Hordeum vulgare subsp. vulgare</name>
    <name type="common">Domesticated barley</name>
    <dbReference type="NCBI Taxonomy" id="112509"/>
    <lineage>
        <taxon>Eukaryota</taxon>
        <taxon>Viridiplantae</taxon>
        <taxon>Streptophyta</taxon>
        <taxon>Embryophyta</taxon>
        <taxon>Tracheophyta</taxon>
        <taxon>Spermatophyta</taxon>
        <taxon>Magnoliopsida</taxon>
        <taxon>Liliopsida</taxon>
        <taxon>Poales</taxon>
        <taxon>Poaceae</taxon>
        <taxon>BOP clade</taxon>
        <taxon>Pooideae</taxon>
        <taxon>Triticodae</taxon>
        <taxon>Triticeae</taxon>
        <taxon>Hordeinae</taxon>
        <taxon>Hordeum</taxon>
    </lineage>
</organism>
<dbReference type="EMBL" id="AK361497">
    <property type="protein sequence ID" value="BAJ92702.1"/>
    <property type="molecule type" value="mRNA"/>
</dbReference>
<feature type="region of interest" description="Disordered" evidence="1">
    <location>
        <begin position="66"/>
        <end position="99"/>
    </location>
</feature>
<feature type="compositionally biased region" description="Gly residues" evidence="1">
    <location>
        <begin position="174"/>
        <end position="187"/>
    </location>
</feature>
<feature type="region of interest" description="Disordered" evidence="1">
    <location>
        <begin position="143"/>
        <end position="219"/>
    </location>
</feature>